<dbReference type="AlphaFoldDB" id="B9D3B0"/>
<gene>
    <name evidence="1" type="ORF">CAMRE0001_1985</name>
</gene>
<reference evidence="1 2" key="1">
    <citation type="submission" date="2008-08" db="EMBL/GenBank/DDBJ databases">
        <authorList>
            <person name="Madupu R."/>
            <person name="Durkin A.S."/>
            <person name="Torralba M."/>
            <person name="Methe B."/>
            <person name="Sutton G.G."/>
            <person name="Strausberg R.L."/>
            <person name="Nelson K.E."/>
        </authorList>
    </citation>
    <scope>NUCLEOTIDE SEQUENCE [LARGE SCALE GENOMIC DNA]</scope>
    <source>
        <strain evidence="1 2">RM3267</strain>
    </source>
</reference>
<name>B9D3B0_CAMRE</name>
<dbReference type="EMBL" id="ACFU01000019">
    <property type="protein sequence ID" value="EEF13490.1"/>
    <property type="molecule type" value="Genomic_DNA"/>
</dbReference>
<keyword evidence="2" id="KW-1185">Reference proteome</keyword>
<dbReference type="Proteomes" id="UP000003082">
    <property type="component" value="Unassembled WGS sequence"/>
</dbReference>
<sequence length="38" mass="4213">MKFSERVRVARSGIAADDSASPEILLKIKKTNLTRNVP</sequence>
<organism evidence="1 2">
    <name type="scientific">Campylobacter rectus RM3267</name>
    <dbReference type="NCBI Taxonomy" id="553218"/>
    <lineage>
        <taxon>Bacteria</taxon>
        <taxon>Pseudomonadati</taxon>
        <taxon>Campylobacterota</taxon>
        <taxon>Epsilonproteobacteria</taxon>
        <taxon>Campylobacterales</taxon>
        <taxon>Campylobacteraceae</taxon>
        <taxon>Campylobacter</taxon>
    </lineage>
</organism>
<evidence type="ECO:0000313" key="2">
    <source>
        <dbReference type="Proteomes" id="UP000003082"/>
    </source>
</evidence>
<protein>
    <submittedName>
        <fullName evidence="1">Uncharacterized protein</fullName>
    </submittedName>
</protein>
<accession>B9D3B0</accession>
<proteinExistence type="predicted"/>
<comment type="caution">
    <text evidence="1">The sequence shown here is derived from an EMBL/GenBank/DDBJ whole genome shotgun (WGS) entry which is preliminary data.</text>
</comment>
<evidence type="ECO:0000313" key="1">
    <source>
        <dbReference type="EMBL" id="EEF13490.1"/>
    </source>
</evidence>
<dbReference type="STRING" id="553218.CAMRE0001_1985"/>